<evidence type="ECO:0000313" key="3">
    <source>
        <dbReference type="Proteomes" id="UP001341840"/>
    </source>
</evidence>
<comment type="caution">
    <text evidence="2">The sequence shown here is derived from an EMBL/GenBank/DDBJ whole genome shotgun (WGS) entry which is preliminary data.</text>
</comment>
<dbReference type="EMBL" id="JASCZI010000114">
    <property type="protein sequence ID" value="MED6108916.1"/>
    <property type="molecule type" value="Genomic_DNA"/>
</dbReference>
<evidence type="ECO:0000256" key="1">
    <source>
        <dbReference type="SAM" id="MobiDB-lite"/>
    </source>
</evidence>
<feature type="region of interest" description="Disordered" evidence="1">
    <location>
        <begin position="55"/>
        <end position="100"/>
    </location>
</feature>
<dbReference type="Proteomes" id="UP001341840">
    <property type="component" value="Unassembled WGS sequence"/>
</dbReference>
<evidence type="ECO:0000313" key="2">
    <source>
        <dbReference type="EMBL" id="MED6108916.1"/>
    </source>
</evidence>
<sequence length="127" mass="14334">MIPSNQNILEMEAALKELLERQMQEAAIAAEARKRAEEMVIKQQALLEEAEIREREWKERSHCKPPTIDNASRTADSHDRTWKPSVAIGSQPSKESNKHPFSLAILAEELPKKVQVPGGHGALCWNE</sequence>
<gene>
    <name evidence="2" type="ORF">PIB30_028650</name>
</gene>
<keyword evidence="3" id="KW-1185">Reference proteome</keyword>
<accession>A0ABU6QAK5</accession>
<organism evidence="2 3">
    <name type="scientific">Stylosanthes scabra</name>
    <dbReference type="NCBI Taxonomy" id="79078"/>
    <lineage>
        <taxon>Eukaryota</taxon>
        <taxon>Viridiplantae</taxon>
        <taxon>Streptophyta</taxon>
        <taxon>Embryophyta</taxon>
        <taxon>Tracheophyta</taxon>
        <taxon>Spermatophyta</taxon>
        <taxon>Magnoliopsida</taxon>
        <taxon>eudicotyledons</taxon>
        <taxon>Gunneridae</taxon>
        <taxon>Pentapetalae</taxon>
        <taxon>rosids</taxon>
        <taxon>fabids</taxon>
        <taxon>Fabales</taxon>
        <taxon>Fabaceae</taxon>
        <taxon>Papilionoideae</taxon>
        <taxon>50 kb inversion clade</taxon>
        <taxon>dalbergioids sensu lato</taxon>
        <taxon>Dalbergieae</taxon>
        <taxon>Pterocarpus clade</taxon>
        <taxon>Stylosanthes</taxon>
    </lineage>
</organism>
<protein>
    <submittedName>
        <fullName evidence="2">Uncharacterized protein</fullName>
    </submittedName>
</protein>
<proteinExistence type="predicted"/>
<name>A0ABU6QAK5_9FABA</name>
<reference evidence="2 3" key="1">
    <citation type="journal article" date="2023" name="Plants (Basel)">
        <title>Bridging the Gap: Combining Genomics and Transcriptomics Approaches to Understand Stylosanthes scabra, an Orphan Legume from the Brazilian Caatinga.</title>
        <authorList>
            <person name="Ferreira-Neto J.R.C."/>
            <person name="da Silva M.D."/>
            <person name="Binneck E."/>
            <person name="de Melo N.F."/>
            <person name="da Silva R.H."/>
            <person name="de Melo A.L.T.M."/>
            <person name="Pandolfi V."/>
            <person name="Bustamante F.O."/>
            <person name="Brasileiro-Vidal A.C."/>
            <person name="Benko-Iseppon A.M."/>
        </authorList>
    </citation>
    <scope>NUCLEOTIDE SEQUENCE [LARGE SCALE GENOMIC DNA]</scope>
    <source>
        <tissue evidence="2">Leaves</tissue>
    </source>
</reference>